<proteinExistence type="predicted"/>
<dbReference type="AlphaFoldDB" id="A0AAW0CJI9"/>
<keyword evidence="3" id="KW-1185">Reference proteome</keyword>
<feature type="region of interest" description="Disordered" evidence="1">
    <location>
        <begin position="1"/>
        <end position="70"/>
    </location>
</feature>
<evidence type="ECO:0000313" key="3">
    <source>
        <dbReference type="Proteomes" id="UP001383192"/>
    </source>
</evidence>
<organism evidence="2 3">
    <name type="scientific">Paramarasmius palmivorus</name>
    <dbReference type="NCBI Taxonomy" id="297713"/>
    <lineage>
        <taxon>Eukaryota</taxon>
        <taxon>Fungi</taxon>
        <taxon>Dikarya</taxon>
        <taxon>Basidiomycota</taxon>
        <taxon>Agaricomycotina</taxon>
        <taxon>Agaricomycetes</taxon>
        <taxon>Agaricomycetidae</taxon>
        <taxon>Agaricales</taxon>
        <taxon>Marasmiineae</taxon>
        <taxon>Marasmiaceae</taxon>
        <taxon>Paramarasmius</taxon>
    </lineage>
</organism>
<feature type="compositionally biased region" description="Polar residues" evidence="1">
    <location>
        <begin position="30"/>
        <end position="42"/>
    </location>
</feature>
<dbReference type="EMBL" id="JAYKXP010000041">
    <property type="protein sequence ID" value="KAK7038956.1"/>
    <property type="molecule type" value="Genomic_DNA"/>
</dbReference>
<dbReference type="Proteomes" id="UP001383192">
    <property type="component" value="Unassembled WGS sequence"/>
</dbReference>
<comment type="caution">
    <text evidence="2">The sequence shown here is derived from an EMBL/GenBank/DDBJ whole genome shotgun (WGS) entry which is preliminary data.</text>
</comment>
<feature type="compositionally biased region" description="Low complexity" evidence="1">
    <location>
        <begin position="16"/>
        <end position="29"/>
    </location>
</feature>
<evidence type="ECO:0000313" key="2">
    <source>
        <dbReference type="EMBL" id="KAK7038956.1"/>
    </source>
</evidence>
<feature type="compositionally biased region" description="Polar residues" evidence="1">
    <location>
        <begin position="1"/>
        <end position="15"/>
    </location>
</feature>
<feature type="region of interest" description="Disordered" evidence="1">
    <location>
        <begin position="86"/>
        <end position="141"/>
    </location>
</feature>
<reference evidence="2 3" key="1">
    <citation type="submission" date="2024-01" db="EMBL/GenBank/DDBJ databases">
        <title>A draft genome for a cacao thread blight-causing isolate of Paramarasmius palmivorus.</title>
        <authorList>
            <person name="Baruah I.K."/>
            <person name="Bukari Y."/>
            <person name="Amoako-Attah I."/>
            <person name="Meinhardt L.W."/>
            <person name="Bailey B.A."/>
            <person name="Cohen S.P."/>
        </authorList>
    </citation>
    <scope>NUCLEOTIDE SEQUENCE [LARGE SCALE GENOMIC DNA]</scope>
    <source>
        <strain evidence="2 3">GH-12</strain>
    </source>
</reference>
<sequence length="141" mass="14860">MSSYPSSSALTLEQLSPTTSSSTTPTTPTLMNIPNNSSTSLAPSGAAVPLLPPDARQGKVWANSGSFGERRGYSYTISFEETKPISQATAAKGHLEPRAGSLPRRSRKKVPAPAPPKVVKDKGFNLVVQRGTSSDDSDVDE</sequence>
<protein>
    <submittedName>
        <fullName evidence="2">Uncharacterized protein</fullName>
    </submittedName>
</protein>
<accession>A0AAW0CJI9</accession>
<name>A0AAW0CJI9_9AGAR</name>
<gene>
    <name evidence="2" type="ORF">VNI00_010348</name>
</gene>
<evidence type="ECO:0000256" key="1">
    <source>
        <dbReference type="SAM" id="MobiDB-lite"/>
    </source>
</evidence>